<accession>A0AAW1HWI0</accession>
<evidence type="ECO:0000256" key="1">
    <source>
        <dbReference type="ARBA" id="ARBA00004123"/>
    </source>
</evidence>
<feature type="region of interest" description="Disordered" evidence="2">
    <location>
        <begin position="1"/>
        <end position="20"/>
    </location>
</feature>
<comment type="caution">
    <text evidence="4">The sequence shown here is derived from an EMBL/GenBank/DDBJ whole genome shotgun (WGS) entry which is preliminary data.</text>
</comment>
<dbReference type="AlphaFoldDB" id="A0AAW1HWI0"/>
<reference evidence="4 5" key="1">
    <citation type="journal article" date="2024" name="BMC Genomics">
        <title>De novo assembly and annotation of Popillia japonica's genome with initial clues to its potential as an invasive pest.</title>
        <authorList>
            <person name="Cucini C."/>
            <person name="Boschi S."/>
            <person name="Funari R."/>
            <person name="Cardaioli E."/>
            <person name="Iannotti N."/>
            <person name="Marturano G."/>
            <person name="Paoli F."/>
            <person name="Bruttini M."/>
            <person name="Carapelli A."/>
            <person name="Frati F."/>
            <person name="Nardi F."/>
        </authorList>
    </citation>
    <scope>NUCLEOTIDE SEQUENCE [LARGE SCALE GENOMIC DNA]</scope>
    <source>
        <strain evidence="4">DMR45628</strain>
    </source>
</reference>
<feature type="compositionally biased region" description="Basic residues" evidence="2">
    <location>
        <begin position="197"/>
        <end position="206"/>
    </location>
</feature>
<keyword evidence="4" id="KW-0238">DNA-binding</keyword>
<keyword evidence="5" id="KW-1185">Reference proteome</keyword>
<dbReference type="InterPro" id="IPR011011">
    <property type="entry name" value="Znf_FYVE_PHD"/>
</dbReference>
<feature type="region of interest" description="Disordered" evidence="2">
    <location>
        <begin position="189"/>
        <end position="284"/>
    </location>
</feature>
<dbReference type="CDD" id="cd15517">
    <property type="entry name" value="PHD_TCF19_like"/>
    <property type="match status" value="1"/>
</dbReference>
<gene>
    <name evidence="4" type="ORF">QE152_g38448</name>
</gene>
<feature type="domain" description="HTH psq-type" evidence="3">
    <location>
        <begin position="17"/>
        <end position="53"/>
    </location>
</feature>
<evidence type="ECO:0000313" key="4">
    <source>
        <dbReference type="EMBL" id="KAK9681272.1"/>
    </source>
</evidence>
<dbReference type="GO" id="GO:0005634">
    <property type="term" value="C:nucleus"/>
    <property type="evidence" value="ECO:0007669"/>
    <property type="project" value="UniProtKB-SubCell"/>
</dbReference>
<dbReference type="Proteomes" id="UP001458880">
    <property type="component" value="Unassembled WGS sequence"/>
</dbReference>
<evidence type="ECO:0000259" key="3">
    <source>
        <dbReference type="Pfam" id="PF05225"/>
    </source>
</evidence>
<dbReference type="Pfam" id="PF05225">
    <property type="entry name" value="HTH_psq"/>
    <property type="match status" value="1"/>
</dbReference>
<name>A0AAW1HWI0_POPJA</name>
<dbReference type="Gene3D" id="1.10.10.60">
    <property type="entry name" value="Homeodomain-like"/>
    <property type="match status" value="1"/>
</dbReference>
<evidence type="ECO:0000313" key="5">
    <source>
        <dbReference type="Proteomes" id="UP001458880"/>
    </source>
</evidence>
<comment type="subcellular location">
    <subcellularLocation>
        <location evidence="1">Nucleus</location>
    </subcellularLocation>
</comment>
<protein>
    <submittedName>
        <fullName evidence="4">CENP-B N-terminal DNA-binding domain</fullName>
    </submittedName>
</protein>
<proteinExistence type="predicted"/>
<feature type="compositionally biased region" description="Basic and acidic residues" evidence="2">
    <location>
        <begin position="218"/>
        <end position="251"/>
    </location>
</feature>
<dbReference type="GO" id="GO:0003677">
    <property type="term" value="F:DNA binding"/>
    <property type="evidence" value="ECO:0007669"/>
    <property type="project" value="UniProtKB-KW"/>
</dbReference>
<dbReference type="InterPro" id="IPR007889">
    <property type="entry name" value="HTH_Psq"/>
</dbReference>
<organism evidence="4 5">
    <name type="scientific">Popillia japonica</name>
    <name type="common">Japanese beetle</name>
    <dbReference type="NCBI Taxonomy" id="7064"/>
    <lineage>
        <taxon>Eukaryota</taxon>
        <taxon>Metazoa</taxon>
        <taxon>Ecdysozoa</taxon>
        <taxon>Arthropoda</taxon>
        <taxon>Hexapoda</taxon>
        <taxon>Insecta</taxon>
        <taxon>Pterygota</taxon>
        <taxon>Neoptera</taxon>
        <taxon>Endopterygota</taxon>
        <taxon>Coleoptera</taxon>
        <taxon>Polyphaga</taxon>
        <taxon>Scarabaeiformia</taxon>
        <taxon>Scarabaeidae</taxon>
        <taxon>Rutelinae</taxon>
        <taxon>Popillia</taxon>
    </lineage>
</organism>
<feature type="compositionally biased region" description="Acidic residues" evidence="2">
    <location>
        <begin position="264"/>
        <end position="284"/>
    </location>
</feature>
<dbReference type="SUPFAM" id="SSF57903">
    <property type="entry name" value="FYVE/PHD zinc finger"/>
    <property type="match status" value="1"/>
</dbReference>
<dbReference type="EMBL" id="JASPKY010000829">
    <property type="protein sequence ID" value="KAK9681272.1"/>
    <property type="molecule type" value="Genomic_DNA"/>
</dbReference>
<dbReference type="InterPro" id="IPR009057">
    <property type="entry name" value="Homeodomain-like_sf"/>
</dbReference>
<sequence>MPRSRNRTTNRGSWKSEAMTDAMEAVQNGVGVREASRRFDVPYSSLRDRIKAGENFPPPLGRKTTFSDEQQRAIASHCLNLANLFFGLTTLELRRIAFEYAELNNIKNTFNKTMRLAEIFAASDLLTQQRTEATTENSINLDINQNLISRNNEKQVILTNPCIQADNEQPSTSKIQNIANVPVNLISPIPQPSGSSHTKKGKKRQHSIILTSTPLKSVYEEAHTKKQTMTEKKRNILSMKGKDKGKKELKIVGRRKHIQAENSSSEDEIDEQQICNDDSDDDMEAPGYYIPPERDTKDDDECLVCGEFGRNNEIWYRCTICSKWTHQQCSGVDKPVGYICDFWTHQQCSGVDKPVGYICDFCK</sequence>
<dbReference type="SUPFAM" id="SSF46689">
    <property type="entry name" value="Homeodomain-like"/>
    <property type="match status" value="1"/>
</dbReference>
<evidence type="ECO:0000256" key="2">
    <source>
        <dbReference type="SAM" id="MobiDB-lite"/>
    </source>
</evidence>